<name>S2DPG1_INDAL</name>
<evidence type="ECO:0000313" key="3">
    <source>
        <dbReference type="Proteomes" id="UP000006073"/>
    </source>
</evidence>
<dbReference type="Pfam" id="PF00535">
    <property type="entry name" value="Glycos_transf_2"/>
    <property type="match status" value="1"/>
</dbReference>
<dbReference type="STRING" id="1189612.A33Q_3466"/>
<keyword evidence="3" id="KW-1185">Reference proteome</keyword>
<dbReference type="eggNOG" id="COG1215">
    <property type="taxonomic scope" value="Bacteria"/>
</dbReference>
<dbReference type="AlphaFoldDB" id="S2DPG1"/>
<dbReference type="GO" id="GO:0016758">
    <property type="term" value="F:hexosyltransferase activity"/>
    <property type="evidence" value="ECO:0007669"/>
    <property type="project" value="UniProtKB-ARBA"/>
</dbReference>
<dbReference type="OrthoDB" id="6307329at2"/>
<feature type="domain" description="Glycosyltransferase 2-like" evidence="1">
    <location>
        <begin position="3"/>
        <end position="158"/>
    </location>
</feature>
<gene>
    <name evidence="2" type="ORF">A33Q_3466</name>
</gene>
<dbReference type="PANTHER" id="PTHR22916">
    <property type="entry name" value="GLYCOSYLTRANSFERASE"/>
    <property type="match status" value="1"/>
</dbReference>
<proteinExistence type="predicted"/>
<dbReference type="RefSeq" id="WP_009035877.1">
    <property type="nucleotide sequence ID" value="NZ_ALWO02000044.1"/>
</dbReference>
<sequence>MFSIVIPLYNKELSITNTLRSVLNQTFKDFEVVIVNDGSTDKSVEKVEAFKDPRIRLIHQENAGVSAARNKGIVEAKNEWITFLDADDLWMERHLVSLNAMILRYPEYQAFCTSYVRSNRKFDLNNSLKGVKIIKDYFVEAINYHFFWTGVVCLNKSVFQLTGNFDPNLVRGEDLDLWIRIGKKFEIIRSYDITAIYNQSSENKLTKKNLKIENSVILSLRFQNCTNSEKKYKRKLLKMKVLSCAKSFDFISIVKIIYKYNYRILF</sequence>
<dbReference type="Gene3D" id="3.90.550.10">
    <property type="entry name" value="Spore Coat Polysaccharide Biosynthesis Protein SpsA, Chain A"/>
    <property type="match status" value="1"/>
</dbReference>
<protein>
    <submittedName>
        <fullName evidence="2">Beta-1,3-glucosyltransferase</fullName>
    </submittedName>
</protein>
<dbReference type="SUPFAM" id="SSF53448">
    <property type="entry name" value="Nucleotide-diphospho-sugar transferases"/>
    <property type="match status" value="1"/>
</dbReference>
<comment type="caution">
    <text evidence="2">The sequence shown here is derived from an EMBL/GenBank/DDBJ whole genome shotgun (WGS) entry which is preliminary data.</text>
</comment>
<dbReference type="Proteomes" id="UP000006073">
    <property type="component" value="Unassembled WGS sequence"/>
</dbReference>
<accession>S2DPG1</accession>
<organism evidence="2 3">
    <name type="scientific">Indibacter alkaliphilus (strain CCUG 57479 / KCTC 22604 / LW1)</name>
    <dbReference type="NCBI Taxonomy" id="1189612"/>
    <lineage>
        <taxon>Bacteria</taxon>
        <taxon>Pseudomonadati</taxon>
        <taxon>Bacteroidota</taxon>
        <taxon>Cytophagia</taxon>
        <taxon>Cytophagales</taxon>
        <taxon>Cyclobacteriaceae</taxon>
    </lineage>
</organism>
<dbReference type="PANTHER" id="PTHR22916:SF3">
    <property type="entry name" value="UDP-GLCNAC:BETAGAL BETA-1,3-N-ACETYLGLUCOSAMINYLTRANSFERASE-LIKE PROTEIN 1"/>
    <property type="match status" value="1"/>
</dbReference>
<dbReference type="InterPro" id="IPR029044">
    <property type="entry name" value="Nucleotide-diphossugar_trans"/>
</dbReference>
<dbReference type="EMBL" id="ALWO02000044">
    <property type="protein sequence ID" value="EOZ93861.1"/>
    <property type="molecule type" value="Genomic_DNA"/>
</dbReference>
<evidence type="ECO:0000259" key="1">
    <source>
        <dbReference type="Pfam" id="PF00535"/>
    </source>
</evidence>
<evidence type="ECO:0000313" key="2">
    <source>
        <dbReference type="EMBL" id="EOZ93861.1"/>
    </source>
</evidence>
<reference evidence="2 3" key="1">
    <citation type="journal article" date="2013" name="Genome Announc.">
        <title>Draft Genome Sequence of Indibacter alkaliphilus Strain LW1T, Isolated from Lonar Lake, a Haloalkaline Lake in the Buldana District of Maharashtra, India.</title>
        <authorList>
            <person name="Singh A."/>
            <person name="Kumar Jangir P."/>
            <person name="Sharma R."/>
            <person name="Singh A."/>
            <person name="Kumar Pinnaka A."/>
            <person name="Shivaji S."/>
        </authorList>
    </citation>
    <scope>NUCLEOTIDE SEQUENCE [LARGE SCALE GENOMIC DNA]</scope>
    <source>
        <strain evidence="3">CCUG 57479 / KCTC 22604 / LW1</strain>
    </source>
</reference>
<dbReference type="CDD" id="cd00761">
    <property type="entry name" value="Glyco_tranf_GTA_type"/>
    <property type="match status" value="1"/>
</dbReference>
<dbReference type="InterPro" id="IPR001173">
    <property type="entry name" value="Glyco_trans_2-like"/>
</dbReference>